<keyword evidence="3" id="KW-1185">Reference proteome</keyword>
<organism evidence="2 3">
    <name type="scientific">Evansella alkalicola</name>
    <dbReference type="NCBI Taxonomy" id="745819"/>
    <lineage>
        <taxon>Bacteria</taxon>
        <taxon>Bacillati</taxon>
        <taxon>Bacillota</taxon>
        <taxon>Bacilli</taxon>
        <taxon>Bacillales</taxon>
        <taxon>Bacillaceae</taxon>
        <taxon>Evansella</taxon>
    </lineage>
</organism>
<evidence type="ECO:0000313" key="3">
    <source>
        <dbReference type="Proteomes" id="UP000790580"/>
    </source>
</evidence>
<sequence>MIIYQDLCWKNKVLAFILMPCYILLLLALSNFIYNGVFLDFTTLIGIAIGVFFINFLYPVFLKEEFSKIYIEYGDSSLIIKIKKNKSYYIFLTLLGLIAGFFF</sequence>
<dbReference type="Proteomes" id="UP000790580">
    <property type="component" value="Unassembled WGS sequence"/>
</dbReference>
<feature type="transmembrane region" description="Helical" evidence="1">
    <location>
        <begin position="87"/>
        <end position="102"/>
    </location>
</feature>
<feature type="transmembrane region" description="Helical" evidence="1">
    <location>
        <begin position="41"/>
        <end position="61"/>
    </location>
</feature>
<feature type="transmembrane region" description="Helical" evidence="1">
    <location>
        <begin position="12"/>
        <end position="35"/>
    </location>
</feature>
<gene>
    <name evidence="2" type="ORF">KS407_00725</name>
</gene>
<keyword evidence="1" id="KW-0472">Membrane</keyword>
<reference evidence="2 3" key="1">
    <citation type="submission" date="2021-06" db="EMBL/GenBank/DDBJ databases">
        <title>Bacillus sp. RD4P76, an endophyte from a halophyte.</title>
        <authorList>
            <person name="Sun J.-Q."/>
        </authorList>
    </citation>
    <scope>NUCLEOTIDE SEQUENCE [LARGE SCALE GENOMIC DNA]</scope>
    <source>
        <strain evidence="2 3">JCM 17098</strain>
    </source>
</reference>
<evidence type="ECO:0000256" key="1">
    <source>
        <dbReference type="SAM" id="Phobius"/>
    </source>
</evidence>
<dbReference type="RefSeq" id="WP_088077169.1">
    <property type="nucleotide sequence ID" value="NZ_JAHQCR010000008.1"/>
</dbReference>
<keyword evidence="1" id="KW-1133">Transmembrane helix</keyword>
<proteinExistence type="predicted"/>
<protein>
    <submittedName>
        <fullName evidence="2">Uncharacterized protein</fullName>
    </submittedName>
</protein>
<accession>A0ABS6JN30</accession>
<keyword evidence="1" id="KW-0812">Transmembrane</keyword>
<name>A0ABS6JN30_9BACI</name>
<comment type="caution">
    <text evidence="2">The sequence shown here is derived from an EMBL/GenBank/DDBJ whole genome shotgun (WGS) entry which is preliminary data.</text>
</comment>
<evidence type="ECO:0000313" key="2">
    <source>
        <dbReference type="EMBL" id="MBU9719961.1"/>
    </source>
</evidence>
<dbReference type="EMBL" id="JAHQCR010000008">
    <property type="protein sequence ID" value="MBU9719961.1"/>
    <property type="molecule type" value="Genomic_DNA"/>
</dbReference>